<organism evidence="1 2">
    <name type="scientific">Aulographum hederae CBS 113979</name>
    <dbReference type="NCBI Taxonomy" id="1176131"/>
    <lineage>
        <taxon>Eukaryota</taxon>
        <taxon>Fungi</taxon>
        <taxon>Dikarya</taxon>
        <taxon>Ascomycota</taxon>
        <taxon>Pezizomycotina</taxon>
        <taxon>Dothideomycetes</taxon>
        <taxon>Pleosporomycetidae</taxon>
        <taxon>Aulographales</taxon>
        <taxon>Aulographaceae</taxon>
    </lineage>
</organism>
<name>A0A6G1GVF7_9PEZI</name>
<keyword evidence="2" id="KW-1185">Reference proteome</keyword>
<protein>
    <submittedName>
        <fullName evidence="1">Uncharacterized protein</fullName>
    </submittedName>
</protein>
<dbReference type="Proteomes" id="UP000800041">
    <property type="component" value="Unassembled WGS sequence"/>
</dbReference>
<reference evidence="1" key="1">
    <citation type="journal article" date="2020" name="Stud. Mycol.">
        <title>101 Dothideomycetes genomes: a test case for predicting lifestyles and emergence of pathogens.</title>
        <authorList>
            <person name="Haridas S."/>
            <person name="Albert R."/>
            <person name="Binder M."/>
            <person name="Bloem J."/>
            <person name="Labutti K."/>
            <person name="Salamov A."/>
            <person name="Andreopoulos B."/>
            <person name="Baker S."/>
            <person name="Barry K."/>
            <person name="Bills G."/>
            <person name="Bluhm B."/>
            <person name="Cannon C."/>
            <person name="Castanera R."/>
            <person name="Culley D."/>
            <person name="Daum C."/>
            <person name="Ezra D."/>
            <person name="Gonzalez J."/>
            <person name="Henrissat B."/>
            <person name="Kuo A."/>
            <person name="Liang C."/>
            <person name="Lipzen A."/>
            <person name="Lutzoni F."/>
            <person name="Magnuson J."/>
            <person name="Mondo S."/>
            <person name="Nolan M."/>
            <person name="Ohm R."/>
            <person name="Pangilinan J."/>
            <person name="Park H.-J."/>
            <person name="Ramirez L."/>
            <person name="Alfaro M."/>
            <person name="Sun H."/>
            <person name="Tritt A."/>
            <person name="Yoshinaga Y."/>
            <person name="Zwiers L.-H."/>
            <person name="Turgeon B."/>
            <person name="Goodwin S."/>
            <person name="Spatafora J."/>
            <person name="Crous P."/>
            <person name="Grigoriev I."/>
        </authorList>
    </citation>
    <scope>NUCLEOTIDE SEQUENCE</scope>
    <source>
        <strain evidence="1">CBS 113979</strain>
    </source>
</reference>
<proteinExistence type="predicted"/>
<gene>
    <name evidence="1" type="ORF">K402DRAFT_122080</name>
</gene>
<sequence>MGLYNPVLAWGIHRRSISTSHSCTVRAGEHFAILQHSCRQSCLCASVTASKSLSTNATASLWTRKPGRGEEPYDDRLSGEVQPGIRISPILTRQQGERIEIVSCLAFLSAFSSSKTISPLRHTVSIIPSHLPPQSTCHVNVDSSTSVSYFPLFTFRTPFFFSPILQTHLSASRRQRRP</sequence>
<dbReference type="AlphaFoldDB" id="A0A6G1GVF7"/>
<evidence type="ECO:0000313" key="1">
    <source>
        <dbReference type="EMBL" id="KAF1984943.1"/>
    </source>
</evidence>
<dbReference type="EMBL" id="ML977165">
    <property type="protein sequence ID" value="KAF1984943.1"/>
    <property type="molecule type" value="Genomic_DNA"/>
</dbReference>
<evidence type="ECO:0000313" key="2">
    <source>
        <dbReference type="Proteomes" id="UP000800041"/>
    </source>
</evidence>
<accession>A0A6G1GVF7</accession>